<feature type="compositionally biased region" description="Polar residues" evidence="1">
    <location>
        <begin position="417"/>
        <end position="429"/>
    </location>
</feature>
<feature type="compositionally biased region" description="Low complexity" evidence="1">
    <location>
        <begin position="159"/>
        <end position="177"/>
    </location>
</feature>
<feature type="region of interest" description="Disordered" evidence="1">
    <location>
        <begin position="443"/>
        <end position="488"/>
    </location>
</feature>
<keyword evidence="2" id="KW-1185">Reference proteome</keyword>
<dbReference type="Proteomes" id="UP000694888">
    <property type="component" value="Unplaced"/>
</dbReference>
<sequence length="488" mass="51481">MFLACIPYDFYRFRKRKKKVRDHQERLSLVTRIAPGHAKIIVETIPSKSTTPPPQPRRFGLKSLFSVFRFVGGKTRTPPGNPEAGAESDRENPDTSPGYPASPNEYPSPNPPDSDVQDDSAPPVSSGCSSHYNDCLCPSSTSRDLANFWPRRGHVRLTSSSHDGSGDDAGASIDSDSVTGEKSMTPLLGPGCRDDDHPSTEHSIRALPGLGKPKGQFRRFNDLCQVLREHNKSAGIGGGGGGGGGGGRGGSGGSGGGDGEREEESFGLIAGDSQDGNTFASGRKRQGMAAPNMRSLSDCGRQDSGDGSSPSSPLVHTSIDDTGLTHLRDGVNVNTHHVNLSHVARDPDSTGATTHSTLSGRPFPNSTSLAGRTNLQPSALTSALTSQPATVPVTAIEQNSYVQPATTASWREDGTTPGAQTETVQSQNDTSWLEDAVAAPLAPSQCPPKPFTSAPDISNLVKTGESKRRMMSRGRSSTTASAFMSRLF</sequence>
<feature type="region of interest" description="Disordered" evidence="1">
    <location>
        <begin position="234"/>
        <end position="320"/>
    </location>
</feature>
<feature type="region of interest" description="Disordered" evidence="1">
    <location>
        <begin position="157"/>
        <end position="212"/>
    </location>
</feature>
<feature type="compositionally biased region" description="Low complexity" evidence="1">
    <location>
        <begin position="473"/>
        <end position="482"/>
    </location>
</feature>
<feature type="compositionally biased region" description="Polar residues" evidence="1">
    <location>
        <begin position="350"/>
        <end position="373"/>
    </location>
</feature>
<feature type="region of interest" description="Disordered" evidence="1">
    <location>
        <begin position="341"/>
        <end position="373"/>
    </location>
</feature>
<feature type="region of interest" description="Disordered" evidence="1">
    <location>
        <begin position="407"/>
        <end position="429"/>
    </location>
</feature>
<feature type="region of interest" description="Disordered" evidence="1">
    <location>
        <begin position="72"/>
        <end position="127"/>
    </location>
</feature>
<name>A0ABM0K9I9_APLCA</name>
<evidence type="ECO:0000256" key="1">
    <source>
        <dbReference type="SAM" id="MobiDB-lite"/>
    </source>
</evidence>
<evidence type="ECO:0000313" key="3">
    <source>
        <dbReference type="RefSeq" id="XP_005112134.1"/>
    </source>
</evidence>
<evidence type="ECO:0000313" key="2">
    <source>
        <dbReference type="Proteomes" id="UP000694888"/>
    </source>
</evidence>
<gene>
    <name evidence="3" type="primary">LOC101850129</name>
</gene>
<dbReference type="GeneID" id="101850129"/>
<feature type="compositionally biased region" description="Basic and acidic residues" evidence="1">
    <location>
        <begin position="192"/>
        <end position="204"/>
    </location>
</feature>
<organism evidence="2 3">
    <name type="scientific">Aplysia californica</name>
    <name type="common">California sea hare</name>
    <dbReference type="NCBI Taxonomy" id="6500"/>
    <lineage>
        <taxon>Eukaryota</taxon>
        <taxon>Metazoa</taxon>
        <taxon>Spiralia</taxon>
        <taxon>Lophotrochozoa</taxon>
        <taxon>Mollusca</taxon>
        <taxon>Gastropoda</taxon>
        <taxon>Heterobranchia</taxon>
        <taxon>Euthyneura</taxon>
        <taxon>Tectipleura</taxon>
        <taxon>Aplysiida</taxon>
        <taxon>Aplysioidea</taxon>
        <taxon>Aplysiidae</taxon>
        <taxon>Aplysia</taxon>
    </lineage>
</organism>
<protein>
    <submittedName>
        <fullName evidence="3">Uncharacterized protein LOC101850129</fullName>
    </submittedName>
</protein>
<reference evidence="3" key="1">
    <citation type="submission" date="2025-08" db="UniProtKB">
        <authorList>
            <consortium name="RefSeq"/>
        </authorList>
    </citation>
    <scope>IDENTIFICATION</scope>
</reference>
<feature type="compositionally biased region" description="Gly residues" evidence="1">
    <location>
        <begin position="235"/>
        <end position="257"/>
    </location>
</feature>
<proteinExistence type="predicted"/>
<accession>A0ABM0K9I9</accession>
<dbReference type="RefSeq" id="XP_005112134.1">
    <property type="nucleotide sequence ID" value="XM_005112077.3"/>
</dbReference>